<comment type="caution">
    <text evidence="1">The sequence shown here is derived from an EMBL/GenBank/DDBJ whole genome shotgun (WGS) entry which is preliminary data.</text>
</comment>
<dbReference type="EMBL" id="MLGG01000024">
    <property type="protein sequence ID" value="KAK1455033.1"/>
    <property type="molecule type" value="Genomic_DNA"/>
</dbReference>
<evidence type="ECO:0000313" key="2">
    <source>
        <dbReference type="Proteomes" id="UP001239795"/>
    </source>
</evidence>
<protein>
    <submittedName>
        <fullName evidence="1">Uncharacterized protein</fullName>
    </submittedName>
</protein>
<gene>
    <name evidence="1" type="ORF">CMEL01_03793</name>
</gene>
<name>A0AAI9XNR5_9PEZI</name>
<organism evidence="1 2">
    <name type="scientific">Colletotrichum melonis</name>
    <dbReference type="NCBI Taxonomy" id="1209925"/>
    <lineage>
        <taxon>Eukaryota</taxon>
        <taxon>Fungi</taxon>
        <taxon>Dikarya</taxon>
        <taxon>Ascomycota</taxon>
        <taxon>Pezizomycotina</taxon>
        <taxon>Sordariomycetes</taxon>
        <taxon>Hypocreomycetidae</taxon>
        <taxon>Glomerellales</taxon>
        <taxon>Glomerellaceae</taxon>
        <taxon>Colletotrichum</taxon>
        <taxon>Colletotrichum acutatum species complex</taxon>
    </lineage>
</organism>
<dbReference type="AlphaFoldDB" id="A0AAI9XNR5"/>
<proteinExistence type="predicted"/>
<keyword evidence="2" id="KW-1185">Reference proteome</keyword>
<sequence length="63" mass="7141">MLAGVWKGKDVRLGRVFFWQKHHINYEKVGHIPALSLSIVKENILLHYLTTGGPCLPGMRRTG</sequence>
<reference evidence="1 2" key="1">
    <citation type="submission" date="2016-10" db="EMBL/GenBank/DDBJ databases">
        <title>The genome sequence of Colletotrichum fioriniae PJ7.</title>
        <authorList>
            <person name="Baroncelli R."/>
        </authorList>
    </citation>
    <scope>NUCLEOTIDE SEQUENCE [LARGE SCALE GENOMIC DNA]</scope>
    <source>
        <strain evidence="1">Col 31</strain>
    </source>
</reference>
<evidence type="ECO:0000313" key="1">
    <source>
        <dbReference type="EMBL" id="KAK1455033.1"/>
    </source>
</evidence>
<accession>A0AAI9XNR5</accession>
<dbReference type="Proteomes" id="UP001239795">
    <property type="component" value="Unassembled WGS sequence"/>
</dbReference>